<feature type="chain" id="PRO_5046989680" evidence="4">
    <location>
        <begin position="23"/>
        <end position="630"/>
    </location>
</feature>
<evidence type="ECO:0000256" key="2">
    <source>
        <dbReference type="ARBA" id="ARBA00022729"/>
    </source>
</evidence>
<name>A0ABW0MB40_9BURK</name>
<evidence type="ECO:0000256" key="1">
    <source>
        <dbReference type="ARBA" id="ARBA00008668"/>
    </source>
</evidence>
<dbReference type="InterPro" id="IPR017186">
    <property type="entry name" value="Lipase_autotranspt_EstA"/>
</dbReference>
<organism evidence="6 7">
    <name type="scientific">Paraherbaspirillum soli</name>
    <dbReference type="NCBI Taxonomy" id="631222"/>
    <lineage>
        <taxon>Bacteria</taxon>
        <taxon>Pseudomonadati</taxon>
        <taxon>Pseudomonadota</taxon>
        <taxon>Betaproteobacteria</taxon>
        <taxon>Burkholderiales</taxon>
        <taxon>Oxalobacteraceae</taxon>
        <taxon>Paraherbaspirillum</taxon>
    </lineage>
</organism>
<feature type="signal peptide" evidence="4">
    <location>
        <begin position="1"/>
        <end position="22"/>
    </location>
</feature>
<dbReference type="InterPro" id="IPR006315">
    <property type="entry name" value="OM_autotransptr_brl_dom"/>
</dbReference>
<dbReference type="PANTHER" id="PTHR45648">
    <property type="entry name" value="GDSL LIPASE/ACYLHYDROLASE FAMILY PROTEIN (AFU_ORTHOLOGUE AFUA_4G14700)"/>
    <property type="match status" value="1"/>
</dbReference>
<sequence length="630" mass="65542">MAHALAVAAVSASLGVSLPATAANFSQMVFFGDSLTDSGYFRGIGQQASFTTNPDPVWAQILASGYGLHANPAAVLTPTGVQAAGGTDYAVGGARVSNQNGFPSPAIAGFIPTVSNQVNGYLAANPKLDSKALYSVWAGANDILGYTQANIAGLMNPATQAATAQQTVLQVVGEAANVVGLVKRLQQAGAGTVMVVNLPDVGHTPQAAATGLGTLWTAASSNFNLALNAGLNSLGGNIVALNAFGLLNEVIANPTPYGFTNVTTPACTSRDAGNNLTSSLCTRATLVAPNAYQTYLFADGVHPTGAGHAILAQYVRSVLQAPGQIGLLAEAPLSGAQALTRVVDNRFRSSPQAGKAEAYAVLNNTELKFDHGNNNPGLDGSTNSVAIGVDYAMNQNWLVGGAFGYGHNKTDFGGNTGGFKMNQAMISAYTQYRNGAWAINGVALAGSLAFDDVKRNITLGQTIRTEQGDSNGHQLLFRVGGQYDFNLGAITAGPVASLAWQKVNVDAYTEQDSNSTTMHFDQQTRKSLISSLGVQMTTSLPVGKYTVQPFAKLAWEKEYENDERDVRAHVLDMAGSFGLPAYRAPDNSARLDLGANIALATDFSAYAGYSGQFGGSNKSHSFQVGLKKAF</sequence>
<dbReference type="InterPro" id="IPR036514">
    <property type="entry name" value="SGNH_hydro_sf"/>
</dbReference>
<gene>
    <name evidence="6" type="ORF">ACFPM8_09785</name>
</gene>
<keyword evidence="2 4" id="KW-0732">Signal</keyword>
<evidence type="ECO:0000259" key="5">
    <source>
        <dbReference type="PROSITE" id="PS51208"/>
    </source>
</evidence>
<dbReference type="Proteomes" id="UP001596045">
    <property type="component" value="Unassembled WGS sequence"/>
</dbReference>
<proteinExistence type="inferred from homology"/>
<dbReference type="Pfam" id="PF03797">
    <property type="entry name" value="Autotransporter"/>
    <property type="match status" value="1"/>
</dbReference>
<dbReference type="PIRSF" id="PIRSF037375">
    <property type="entry name" value="Autotrns_EstA"/>
    <property type="match status" value="1"/>
</dbReference>
<evidence type="ECO:0000256" key="4">
    <source>
        <dbReference type="SAM" id="SignalP"/>
    </source>
</evidence>
<keyword evidence="3" id="KW-0378">Hydrolase</keyword>
<feature type="domain" description="Autotransporter" evidence="5">
    <location>
        <begin position="351"/>
        <end position="630"/>
    </location>
</feature>
<accession>A0ABW0MB40</accession>
<evidence type="ECO:0000313" key="7">
    <source>
        <dbReference type="Proteomes" id="UP001596045"/>
    </source>
</evidence>
<dbReference type="PANTHER" id="PTHR45648:SF22">
    <property type="entry name" value="GDSL LIPASE_ACYLHYDROLASE FAMILY PROTEIN (AFU_ORTHOLOGUE AFUA_4G14700)"/>
    <property type="match status" value="1"/>
</dbReference>
<dbReference type="RefSeq" id="WP_378997317.1">
    <property type="nucleotide sequence ID" value="NZ_JBHSMT010000013.1"/>
</dbReference>
<dbReference type="EMBL" id="JBHSMT010000013">
    <property type="protein sequence ID" value="MFC5474248.1"/>
    <property type="molecule type" value="Genomic_DNA"/>
</dbReference>
<dbReference type="CDD" id="cd01847">
    <property type="entry name" value="Triacylglycerol_lipase_like"/>
    <property type="match status" value="1"/>
</dbReference>
<evidence type="ECO:0000313" key="6">
    <source>
        <dbReference type="EMBL" id="MFC5474248.1"/>
    </source>
</evidence>
<evidence type="ECO:0000256" key="3">
    <source>
        <dbReference type="ARBA" id="ARBA00022801"/>
    </source>
</evidence>
<dbReference type="InterPro" id="IPR051058">
    <property type="entry name" value="GDSL_Est/Lipase"/>
</dbReference>
<reference evidence="7" key="1">
    <citation type="journal article" date="2019" name="Int. J. Syst. Evol. Microbiol.">
        <title>The Global Catalogue of Microorganisms (GCM) 10K type strain sequencing project: providing services to taxonomists for standard genome sequencing and annotation.</title>
        <authorList>
            <consortium name="The Broad Institute Genomics Platform"/>
            <consortium name="The Broad Institute Genome Sequencing Center for Infectious Disease"/>
            <person name="Wu L."/>
            <person name="Ma J."/>
        </authorList>
    </citation>
    <scope>NUCLEOTIDE SEQUENCE [LARGE SCALE GENOMIC DNA]</scope>
    <source>
        <strain evidence="7">JCM 17066</strain>
    </source>
</reference>
<dbReference type="Gene3D" id="2.40.128.130">
    <property type="entry name" value="Autotransporter beta-domain"/>
    <property type="match status" value="1"/>
</dbReference>
<dbReference type="SMART" id="SM00869">
    <property type="entry name" value="Autotransporter"/>
    <property type="match status" value="1"/>
</dbReference>
<dbReference type="NCBIfam" id="TIGR01414">
    <property type="entry name" value="autotrans_barl"/>
    <property type="match status" value="1"/>
</dbReference>
<dbReference type="Pfam" id="PF00657">
    <property type="entry name" value="Lipase_GDSL"/>
    <property type="match status" value="1"/>
</dbReference>
<dbReference type="InterPro" id="IPR005546">
    <property type="entry name" value="Autotransporte_beta"/>
</dbReference>
<dbReference type="InterPro" id="IPR036709">
    <property type="entry name" value="Autotransporte_beta_dom_sf"/>
</dbReference>
<comment type="similarity">
    <text evidence="1">Belongs to the 'GDSL' lipolytic enzyme family.</text>
</comment>
<comment type="caution">
    <text evidence="6">The sequence shown here is derived from an EMBL/GenBank/DDBJ whole genome shotgun (WGS) entry which is preliminary data.</text>
</comment>
<dbReference type="SUPFAM" id="SSF103515">
    <property type="entry name" value="Autotransporter"/>
    <property type="match status" value="1"/>
</dbReference>
<protein>
    <submittedName>
        <fullName evidence="6">Autotransporter outer membrane beta-barrel domain-containing protein</fullName>
    </submittedName>
</protein>
<dbReference type="PROSITE" id="PS51208">
    <property type="entry name" value="AUTOTRANSPORTER"/>
    <property type="match status" value="1"/>
</dbReference>
<dbReference type="Gene3D" id="3.40.50.1110">
    <property type="entry name" value="SGNH hydrolase"/>
    <property type="match status" value="1"/>
</dbReference>
<keyword evidence="7" id="KW-1185">Reference proteome</keyword>
<dbReference type="SUPFAM" id="SSF52266">
    <property type="entry name" value="SGNH hydrolase"/>
    <property type="match status" value="1"/>
</dbReference>
<dbReference type="InterPro" id="IPR001087">
    <property type="entry name" value="GDSL"/>
</dbReference>